<feature type="transmembrane region" description="Helical" evidence="7">
    <location>
        <begin position="12"/>
        <end position="30"/>
    </location>
</feature>
<evidence type="ECO:0000313" key="9">
    <source>
        <dbReference type="Proteomes" id="UP000240042"/>
    </source>
</evidence>
<dbReference type="InterPro" id="IPR002010">
    <property type="entry name" value="T3SS_IM_R"/>
</dbReference>
<organism evidence="8 9">
    <name type="scientific">Brevinema andersonii</name>
    <dbReference type="NCBI Taxonomy" id="34097"/>
    <lineage>
        <taxon>Bacteria</taxon>
        <taxon>Pseudomonadati</taxon>
        <taxon>Spirochaetota</taxon>
        <taxon>Spirochaetia</taxon>
        <taxon>Brevinematales</taxon>
        <taxon>Brevinemataceae</taxon>
        <taxon>Brevinema</taxon>
    </lineage>
</organism>
<feature type="transmembrane region" description="Helical" evidence="7">
    <location>
        <begin position="219"/>
        <end position="243"/>
    </location>
</feature>
<evidence type="ECO:0000256" key="4">
    <source>
        <dbReference type="ARBA" id="ARBA00022692"/>
    </source>
</evidence>
<evidence type="ECO:0000256" key="3">
    <source>
        <dbReference type="ARBA" id="ARBA00022475"/>
    </source>
</evidence>
<keyword evidence="3" id="KW-1003">Cell membrane</keyword>
<feature type="transmembrane region" description="Helical" evidence="7">
    <location>
        <begin position="69"/>
        <end position="96"/>
    </location>
</feature>
<keyword evidence="6 7" id="KW-0472">Membrane</keyword>
<dbReference type="GO" id="GO:0005886">
    <property type="term" value="C:plasma membrane"/>
    <property type="evidence" value="ECO:0007669"/>
    <property type="project" value="UniProtKB-SubCell"/>
</dbReference>
<accession>A0A1I1E2A5</accession>
<evidence type="ECO:0000256" key="5">
    <source>
        <dbReference type="ARBA" id="ARBA00022989"/>
    </source>
</evidence>
<reference evidence="9" key="1">
    <citation type="submission" date="2016-10" db="EMBL/GenBank/DDBJ databases">
        <authorList>
            <person name="Varghese N."/>
            <person name="Submissions S."/>
        </authorList>
    </citation>
    <scope>NUCLEOTIDE SEQUENCE [LARGE SCALE GENOMIC DNA]</scope>
    <source>
        <strain evidence="9">ATCC 43811</strain>
    </source>
</reference>
<protein>
    <submittedName>
        <fullName evidence="8">Flagellar biosynthetic protein FliR</fullName>
    </submittedName>
</protein>
<keyword evidence="5 7" id="KW-1133">Transmembrane helix</keyword>
<evidence type="ECO:0000256" key="6">
    <source>
        <dbReference type="ARBA" id="ARBA00023136"/>
    </source>
</evidence>
<proteinExistence type="inferred from homology"/>
<feature type="transmembrane region" description="Helical" evidence="7">
    <location>
        <begin position="181"/>
        <end position="207"/>
    </location>
</feature>
<dbReference type="EMBL" id="FOKY01000006">
    <property type="protein sequence ID" value="SFB81409.1"/>
    <property type="molecule type" value="Genomic_DNA"/>
</dbReference>
<evidence type="ECO:0000256" key="2">
    <source>
        <dbReference type="ARBA" id="ARBA00009772"/>
    </source>
</evidence>
<comment type="similarity">
    <text evidence="2">Belongs to the FliR/MopE/SpaR family.</text>
</comment>
<evidence type="ECO:0000256" key="7">
    <source>
        <dbReference type="SAM" id="Phobius"/>
    </source>
</evidence>
<feature type="transmembrane region" description="Helical" evidence="7">
    <location>
        <begin position="36"/>
        <end position="57"/>
    </location>
</feature>
<dbReference type="STRING" id="34097.SAMN02745150_00912"/>
<comment type="subcellular location">
    <subcellularLocation>
        <location evidence="1">Cell membrane</location>
        <topology evidence="1">Multi-pass membrane protein</topology>
    </subcellularLocation>
</comment>
<sequence>MLVDYFQLNFQIFLIIFSRIFGLFLTIPILSANVPMLFRAGLSFFIALLSSPIIIGLKLIPLPADLAGFGMMTLSSFLIGTAIGFCVQIMVSAFQLSSSVFSTTMGLTISESLDPVSQIDLPAVGGILSLIMTMLFIRTESHIVFIEIIVRSFREVALLQENTVKSLLPELKMTSSIIFSLALRISMPIIGITLLLDIAMGLIARVAPQFNVMIMGWNIKIIIGFGMLWLILPTLIDFSTLFLKELQESIQQFIRISGKTP</sequence>
<dbReference type="RefSeq" id="WP_159428178.1">
    <property type="nucleotide sequence ID" value="NZ_FOKY01000006.1"/>
</dbReference>
<keyword evidence="8" id="KW-0966">Cell projection</keyword>
<dbReference type="Pfam" id="PF01311">
    <property type="entry name" value="Bac_export_1"/>
    <property type="match status" value="1"/>
</dbReference>
<dbReference type="PANTHER" id="PTHR30065">
    <property type="entry name" value="FLAGELLAR BIOSYNTHETIC PROTEIN FLIR"/>
    <property type="match status" value="1"/>
</dbReference>
<keyword evidence="8" id="KW-0969">Cilium</keyword>
<dbReference type="OrthoDB" id="363096at2"/>
<keyword evidence="9" id="KW-1185">Reference proteome</keyword>
<gene>
    <name evidence="8" type="ORF">SAMN02745150_00912</name>
</gene>
<keyword evidence="8" id="KW-0282">Flagellum</keyword>
<name>A0A1I1E2A5_BREAD</name>
<dbReference type="PRINTS" id="PR00953">
    <property type="entry name" value="TYPE3IMRPROT"/>
</dbReference>
<dbReference type="GO" id="GO:0006605">
    <property type="term" value="P:protein targeting"/>
    <property type="evidence" value="ECO:0007669"/>
    <property type="project" value="InterPro"/>
</dbReference>
<keyword evidence="4 7" id="KW-0812">Transmembrane</keyword>
<evidence type="ECO:0000313" key="8">
    <source>
        <dbReference type="EMBL" id="SFB81409.1"/>
    </source>
</evidence>
<dbReference type="Proteomes" id="UP000240042">
    <property type="component" value="Unassembled WGS sequence"/>
</dbReference>
<dbReference type="PANTHER" id="PTHR30065:SF1">
    <property type="entry name" value="SURFACE PRESENTATION OF ANTIGENS PROTEIN SPAR"/>
    <property type="match status" value="1"/>
</dbReference>
<feature type="transmembrane region" description="Helical" evidence="7">
    <location>
        <begin position="116"/>
        <end position="137"/>
    </location>
</feature>
<dbReference type="AlphaFoldDB" id="A0A1I1E2A5"/>
<evidence type="ECO:0000256" key="1">
    <source>
        <dbReference type="ARBA" id="ARBA00004651"/>
    </source>
</evidence>